<name>A0A9N9BHA1_9GLOM</name>
<evidence type="ECO:0000256" key="1">
    <source>
        <dbReference type="ARBA" id="ARBA00023125"/>
    </source>
</evidence>
<accession>A0A9N9BHA1</accession>
<comment type="caution">
    <text evidence="5">The sequence shown here is derived from an EMBL/GenBank/DDBJ whole genome shotgun (WGS) entry which is preliminary data.</text>
</comment>
<feature type="region of interest" description="Disordered" evidence="3">
    <location>
        <begin position="266"/>
        <end position="288"/>
    </location>
</feature>
<dbReference type="EMBL" id="CAJVPJ010000963">
    <property type="protein sequence ID" value="CAG8567936.1"/>
    <property type="molecule type" value="Genomic_DNA"/>
</dbReference>
<evidence type="ECO:0000256" key="2">
    <source>
        <dbReference type="ARBA" id="ARBA00023242"/>
    </source>
</evidence>
<dbReference type="SUPFAM" id="SSF47459">
    <property type="entry name" value="HLH, helix-loop-helix DNA-binding domain"/>
    <property type="match status" value="1"/>
</dbReference>
<keyword evidence="2" id="KW-0539">Nucleus</keyword>
<dbReference type="Proteomes" id="UP000789572">
    <property type="component" value="Unassembled WGS sequence"/>
</dbReference>
<dbReference type="PANTHER" id="PTHR10328:SF15">
    <property type="entry name" value="BHLH TRANSCRIPTION FACTOR"/>
    <property type="match status" value="1"/>
</dbReference>
<feature type="domain" description="BHLH" evidence="4">
    <location>
        <begin position="388"/>
        <end position="439"/>
    </location>
</feature>
<dbReference type="InterPro" id="IPR011598">
    <property type="entry name" value="bHLH_dom"/>
</dbReference>
<gene>
    <name evidence="5" type="ORF">POCULU_LOCUS5844</name>
</gene>
<evidence type="ECO:0000313" key="6">
    <source>
        <dbReference type="Proteomes" id="UP000789572"/>
    </source>
</evidence>
<dbReference type="GO" id="GO:0090575">
    <property type="term" value="C:RNA polymerase II transcription regulator complex"/>
    <property type="evidence" value="ECO:0007669"/>
    <property type="project" value="TreeGrafter"/>
</dbReference>
<keyword evidence="1" id="KW-0238">DNA-binding</keyword>
<protein>
    <submittedName>
        <fullName evidence="5">4862_t:CDS:1</fullName>
    </submittedName>
</protein>
<dbReference type="InterPro" id="IPR036638">
    <property type="entry name" value="HLH_DNA-bd_sf"/>
</dbReference>
<feature type="region of interest" description="Disordered" evidence="3">
    <location>
        <begin position="221"/>
        <end position="249"/>
    </location>
</feature>
<feature type="compositionally biased region" description="Polar residues" evidence="3">
    <location>
        <begin position="74"/>
        <end position="87"/>
    </location>
</feature>
<dbReference type="PANTHER" id="PTHR10328">
    <property type="entry name" value="PROTEIN MAX MYC-ASSOCIATED FACTOR X"/>
    <property type="match status" value="1"/>
</dbReference>
<feature type="compositionally biased region" description="Low complexity" evidence="3">
    <location>
        <begin position="234"/>
        <end position="247"/>
    </location>
</feature>
<dbReference type="GO" id="GO:0003700">
    <property type="term" value="F:DNA-binding transcription factor activity"/>
    <property type="evidence" value="ECO:0007669"/>
    <property type="project" value="TreeGrafter"/>
</dbReference>
<dbReference type="GO" id="GO:0046983">
    <property type="term" value="F:protein dimerization activity"/>
    <property type="evidence" value="ECO:0007669"/>
    <property type="project" value="InterPro"/>
</dbReference>
<dbReference type="Gene3D" id="4.10.280.10">
    <property type="entry name" value="Helix-loop-helix DNA-binding domain"/>
    <property type="match status" value="1"/>
</dbReference>
<feature type="compositionally biased region" description="Pro residues" evidence="3">
    <location>
        <begin position="8"/>
        <end position="26"/>
    </location>
</feature>
<dbReference type="AlphaFoldDB" id="A0A9N9BHA1"/>
<feature type="region of interest" description="Disordered" evidence="3">
    <location>
        <begin position="1"/>
        <end position="129"/>
    </location>
</feature>
<evidence type="ECO:0000256" key="3">
    <source>
        <dbReference type="SAM" id="MobiDB-lite"/>
    </source>
</evidence>
<organism evidence="5 6">
    <name type="scientific">Paraglomus occultum</name>
    <dbReference type="NCBI Taxonomy" id="144539"/>
    <lineage>
        <taxon>Eukaryota</taxon>
        <taxon>Fungi</taxon>
        <taxon>Fungi incertae sedis</taxon>
        <taxon>Mucoromycota</taxon>
        <taxon>Glomeromycotina</taxon>
        <taxon>Glomeromycetes</taxon>
        <taxon>Paraglomerales</taxon>
        <taxon>Paraglomeraceae</taxon>
        <taxon>Paraglomus</taxon>
    </lineage>
</organism>
<keyword evidence="6" id="KW-1185">Reference proteome</keyword>
<reference evidence="5" key="1">
    <citation type="submission" date="2021-06" db="EMBL/GenBank/DDBJ databases">
        <authorList>
            <person name="Kallberg Y."/>
            <person name="Tangrot J."/>
            <person name="Rosling A."/>
        </authorList>
    </citation>
    <scope>NUCLEOTIDE SEQUENCE</scope>
    <source>
        <strain evidence="5">IA702</strain>
    </source>
</reference>
<proteinExistence type="predicted"/>
<sequence>MSFKSAPVEPPMPATMTPSPPFPSPTGEPFLSRSLPPLEPQHSAIPPYLTNQRRGSITDPSLHLSVPKPELPRQYSQTDVNFASNTPISPPTERRGSFVTDNYPASPSSSLSRPSSVKSEHSFSLMDTRNKHRETLPSISASASPIRDGFPGPLMNPAFQAQFAQRRHSIAVGEVVSPANKRKSSLSASVLSNSISAEDYAGKRRDSMTDPISRLSLYDRRSSYSAPSSPPAQPSSSPLASSSSPMPKLNVHEVDNSLQAHADATGLHHPYGESASELPGNMGPSHLQDQTDAQVAYPLFNHRVSQIVHEDVNGAPILARRASMPQMSLPSRFGDHSQQEATPMDVDRYRSHGYTTHSHSYHPYAYEYPGYMPTTPPVKDTPYSRSPELRISHKLAERKRRKEMKDLFDELRDSLPVDKSLKTSKWEILSKEPRRFKQGSRSSETTVGSF</sequence>
<evidence type="ECO:0000313" key="5">
    <source>
        <dbReference type="EMBL" id="CAG8567936.1"/>
    </source>
</evidence>
<dbReference type="PROSITE" id="PS50888">
    <property type="entry name" value="BHLH"/>
    <property type="match status" value="1"/>
</dbReference>
<dbReference type="OrthoDB" id="8964853at2759"/>
<evidence type="ECO:0000259" key="4">
    <source>
        <dbReference type="PROSITE" id="PS50888"/>
    </source>
</evidence>
<feature type="compositionally biased region" description="Polar residues" evidence="3">
    <location>
        <begin position="49"/>
        <end position="59"/>
    </location>
</feature>
<feature type="region of interest" description="Disordered" evidence="3">
    <location>
        <begin position="134"/>
        <end position="153"/>
    </location>
</feature>
<dbReference type="SMART" id="SM00353">
    <property type="entry name" value="HLH"/>
    <property type="match status" value="1"/>
</dbReference>
<dbReference type="Pfam" id="PF00010">
    <property type="entry name" value="HLH"/>
    <property type="match status" value="1"/>
</dbReference>
<dbReference type="GO" id="GO:0003677">
    <property type="term" value="F:DNA binding"/>
    <property type="evidence" value="ECO:0007669"/>
    <property type="project" value="UniProtKB-KW"/>
</dbReference>
<dbReference type="GO" id="GO:0045944">
    <property type="term" value="P:positive regulation of transcription by RNA polymerase II"/>
    <property type="evidence" value="ECO:0007669"/>
    <property type="project" value="TreeGrafter"/>
</dbReference>
<feature type="compositionally biased region" description="Low complexity" evidence="3">
    <location>
        <begin position="104"/>
        <end position="117"/>
    </location>
</feature>